<dbReference type="InterPro" id="IPR006669">
    <property type="entry name" value="MgtE_transporter"/>
</dbReference>
<accession>A0AAU0EZT3</accession>
<keyword evidence="3 9" id="KW-0813">Transport</keyword>
<dbReference type="Pfam" id="PF00571">
    <property type="entry name" value="CBS"/>
    <property type="match status" value="2"/>
</dbReference>
<evidence type="ECO:0000256" key="3">
    <source>
        <dbReference type="ARBA" id="ARBA00022448"/>
    </source>
</evidence>
<feature type="transmembrane region" description="Helical" evidence="9">
    <location>
        <begin position="315"/>
        <end position="339"/>
    </location>
</feature>
<gene>
    <name evidence="11" type="primary">mgtE</name>
    <name evidence="11" type="ORF">BPO_0541</name>
</gene>
<dbReference type="GO" id="GO:0005886">
    <property type="term" value="C:plasma membrane"/>
    <property type="evidence" value="ECO:0007669"/>
    <property type="project" value="UniProtKB-SubCell"/>
</dbReference>
<keyword evidence="5 9" id="KW-0460">Magnesium</keyword>
<sequence length="450" mass="49506">MADETLNIQEQLKNAILQHNVGDASAIISEMEAVDIAHFFEQLDTENQTFLYDLMNNEQSAEMLLEIDEDKRKKFLSTLSSKEIADEIINEIDSDDAADLIGELPENQQDEIIQQIDDKDHAQSIVDLLRYDEDTAGGLMATELVKVNQDLSIIAAVKEMRKQAEEMAEVYSIYVVDENDKLLGTLSLKKLLTTSSSTKVSNVFNSKIRSVKDSEEAEEVARMMQKYDLFEVPVVDSLGKLVGRITIDDVMDFIKEETEKDYQLASGISIDVDHTDNIFHMTKARLPWLFIGMVGGLIGSRVLQGNQSALESVPALMFFVPLIAATAGNIGVQASAIIVQGLANDTLGRDTFKTLAKEVSVSAASGIILSLIIFAFNLLINHHDFTISMTISLSLLAVIMVAAVIGTIVPIILDKNKIDPAIATGPFITTSNDILGVLIYFSIAKMILQI</sequence>
<dbReference type="InterPro" id="IPR006668">
    <property type="entry name" value="Mg_transptr_MgtE_intracell_dom"/>
</dbReference>
<dbReference type="Gene3D" id="1.10.357.20">
    <property type="entry name" value="SLC41 divalent cation transporters, integral membrane domain"/>
    <property type="match status" value="1"/>
</dbReference>
<feature type="transmembrane region" description="Helical" evidence="9">
    <location>
        <begin position="286"/>
        <end position="303"/>
    </location>
</feature>
<dbReference type="CDD" id="cd04606">
    <property type="entry name" value="CBS_pair_Mg_transporter"/>
    <property type="match status" value="1"/>
</dbReference>
<evidence type="ECO:0000256" key="9">
    <source>
        <dbReference type="RuleBase" id="RU362011"/>
    </source>
</evidence>
<comment type="subcellular location">
    <subcellularLocation>
        <location evidence="9">Cell membrane</location>
        <topology evidence="9">Multi-pass membrane protein</topology>
    </subcellularLocation>
    <subcellularLocation>
        <location evidence="1">Membrane</location>
        <topology evidence="1">Multi-pass membrane protein</topology>
    </subcellularLocation>
</comment>
<feature type="transmembrane region" description="Helical" evidence="9">
    <location>
        <begin position="359"/>
        <end position="380"/>
    </location>
</feature>
<evidence type="ECO:0000256" key="4">
    <source>
        <dbReference type="ARBA" id="ARBA00022692"/>
    </source>
</evidence>
<dbReference type="InterPro" id="IPR046342">
    <property type="entry name" value="CBS_dom_sf"/>
</dbReference>
<keyword evidence="9" id="KW-0479">Metal-binding</keyword>
<feature type="domain" description="CBS" evidence="10">
    <location>
        <begin position="204"/>
        <end position="260"/>
    </location>
</feature>
<dbReference type="PROSITE" id="PS51371">
    <property type="entry name" value="CBS"/>
    <property type="match status" value="2"/>
</dbReference>
<dbReference type="SUPFAM" id="SSF54631">
    <property type="entry name" value="CBS-domain pair"/>
    <property type="match status" value="1"/>
</dbReference>
<feature type="transmembrane region" description="Helical" evidence="9">
    <location>
        <begin position="425"/>
        <end position="448"/>
    </location>
</feature>
<evidence type="ECO:0000313" key="11">
    <source>
        <dbReference type="EMBL" id="WOC51188.1"/>
    </source>
</evidence>
<dbReference type="SUPFAM" id="SSF161093">
    <property type="entry name" value="MgtE membrane domain-like"/>
    <property type="match status" value="1"/>
</dbReference>
<feature type="transmembrane region" description="Helical" evidence="9">
    <location>
        <begin position="392"/>
        <end position="413"/>
    </location>
</feature>
<keyword evidence="12" id="KW-1185">Reference proteome</keyword>
<evidence type="ECO:0000256" key="2">
    <source>
        <dbReference type="ARBA" id="ARBA00009749"/>
    </source>
</evidence>
<dbReference type="Pfam" id="PF01769">
    <property type="entry name" value="MgtE"/>
    <property type="match status" value="1"/>
</dbReference>
<dbReference type="Pfam" id="PF03448">
    <property type="entry name" value="MgtE_N"/>
    <property type="match status" value="1"/>
</dbReference>
<evidence type="ECO:0000256" key="1">
    <source>
        <dbReference type="ARBA" id="ARBA00004141"/>
    </source>
</evidence>
<dbReference type="EMBL" id="CP136426">
    <property type="protein sequence ID" value="WOC51188.1"/>
    <property type="molecule type" value="Genomic_DNA"/>
</dbReference>
<dbReference type="SMART" id="SM00116">
    <property type="entry name" value="CBS"/>
    <property type="match status" value="2"/>
</dbReference>
<dbReference type="NCBIfam" id="TIGR00400">
    <property type="entry name" value="mgtE"/>
    <property type="match status" value="1"/>
</dbReference>
<protein>
    <recommendedName>
        <fullName evidence="9">Magnesium transporter MgtE</fullName>
    </recommendedName>
</protein>
<keyword evidence="6 9" id="KW-1133">Transmembrane helix</keyword>
<name>A0AAU0EZT3_9FLAO</name>
<evidence type="ECO:0000256" key="7">
    <source>
        <dbReference type="ARBA" id="ARBA00023136"/>
    </source>
</evidence>
<dbReference type="SUPFAM" id="SSF158791">
    <property type="entry name" value="MgtE N-terminal domain-like"/>
    <property type="match status" value="1"/>
</dbReference>
<keyword evidence="8" id="KW-0129">CBS domain</keyword>
<comment type="function">
    <text evidence="9">Acts as a magnesium transporter.</text>
</comment>
<organism evidence="11 12">
    <name type="scientific">Bergeyella porcorum</name>
    <dbReference type="NCBI Taxonomy" id="1735111"/>
    <lineage>
        <taxon>Bacteria</taxon>
        <taxon>Pseudomonadati</taxon>
        <taxon>Bacteroidota</taxon>
        <taxon>Flavobacteriia</taxon>
        <taxon>Flavobacteriales</taxon>
        <taxon>Weeksellaceae</taxon>
        <taxon>Bergeyella</taxon>
    </lineage>
</organism>
<keyword evidence="4 9" id="KW-0812">Transmembrane</keyword>
<dbReference type="GO" id="GO:0015095">
    <property type="term" value="F:magnesium ion transmembrane transporter activity"/>
    <property type="evidence" value="ECO:0007669"/>
    <property type="project" value="UniProtKB-UniRule"/>
</dbReference>
<dbReference type="Gene3D" id="3.10.580.10">
    <property type="entry name" value="CBS-domain"/>
    <property type="match status" value="1"/>
</dbReference>
<dbReference type="Proteomes" id="UP001432059">
    <property type="component" value="Chromosome"/>
</dbReference>
<dbReference type="GO" id="GO:0046872">
    <property type="term" value="F:metal ion binding"/>
    <property type="evidence" value="ECO:0007669"/>
    <property type="project" value="UniProtKB-KW"/>
</dbReference>
<evidence type="ECO:0000313" key="12">
    <source>
        <dbReference type="Proteomes" id="UP001432059"/>
    </source>
</evidence>
<evidence type="ECO:0000256" key="5">
    <source>
        <dbReference type="ARBA" id="ARBA00022842"/>
    </source>
</evidence>
<comment type="similarity">
    <text evidence="2 9">Belongs to the SLC41A transporter family.</text>
</comment>
<keyword evidence="7 9" id="KW-0472">Membrane</keyword>
<keyword evidence="9" id="KW-1003">Cell membrane</keyword>
<evidence type="ECO:0000256" key="8">
    <source>
        <dbReference type="PROSITE-ProRule" id="PRU00703"/>
    </source>
</evidence>
<comment type="subunit">
    <text evidence="9">Homodimer.</text>
</comment>
<dbReference type="KEGG" id="bpor:BPO_0541"/>
<dbReference type="InterPro" id="IPR038076">
    <property type="entry name" value="MgtE_N_sf"/>
</dbReference>
<dbReference type="InterPro" id="IPR036739">
    <property type="entry name" value="SLC41_membr_dom_sf"/>
</dbReference>
<evidence type="ECO:0000256" key="6">
    <source>
        <dbReference type="ARBA" id="ARBA00022989"/>
    </source>
</evidence>
<dbReference type="AlphaFoldDB" id="A0AAU0EZT3"/>
<dbReference type="SMART" id="SM00924">
    <property type="entry name" value="MgtE_N"/>
    <property type="match status" value="1"/>
</dbReference>
<dbReference type="InterPro" id="IPR006667">
    <property type="entry name" value="SLC41_membr_dom"/>
</dbReference>
<feature type="domain" description="CBS" evidence="10">
    <location>
        <begin position="140"/>
        <end position="201"/>
    </location>
</feature>
<reference evidence="11" key="1">
    <citation type="submission" date="2023-10" db="EMBL/GenBank/DDBJ databases">
        <title>Characterization and whole genome sequencing of a novel strain of Bergeyella porcorum QD2021 isolated from pig.</title>
        <authorList>
            <person name="Liu G."/>
            <person name="Chen C."/>
            <person name="Han X."/>
        </authorList>
    </citation>
    <scope>NUCLEOTIDE SEQUENCE</scope>
    <source>
        <strain evidence="11">QD2021</strain>
    </source>
</reference>
<proteinExistence type="inferred from homology"/>
<dbReference type="PANTHER" id="PTHR43773">
    <property type="entry name" value="MAGNESIUM TRANSPORTER MGTE"/>
    <property type="match status" value="1"/>
</dbReference>
<dbReference type="PANTHER" id="PTHR43773:SF1">
    <property type="entry name" value="MAGNESIUM TRANSPORTER MGTE"/>
    <property type="match status" value="1"/>
</dbReference>
<dbReference type="RefSeq" id="WP_327984845.1">
    <property type="nucleotide sequence ID" value="NZ_CP136426.1"/>
</dbReference>
<evidence type="ECO:0000259" key="10">
    <source>
        <dbReference type="PROSITE" id="PS51371"/>
    </source>
</evidence>
<dbReference type="Gene3D" id="1.25.60.10">
    <property type="entry name" value="MgtE N-terminal domain-like"/>
    <property type="match status" value="1"/>
</dbReference>
<dbReference type="InterPro" id="IPR000644">
    <property type="entry name" value="CBS_dom"/>
</dbReference>